<accession>A0A423NSF0</accession>
<evidence type="ECO:0000256" key="1">
    <source>
        <dbReference type="SAM" id="MobiDB-lite"/>
    </source>
</evidence>
<proteinExistence type="predicted"/>
<dbReference type="Proteomes" id="UP000284207">
    <property type="component" value="Unassembled WGS sequence"/>
</dbReference>
<evidence type="ECO:0000313" key="2">
    <source>
        <dbReference type="EMBL" id="ROO01179.1"/>
    </source>
</evidence>
<feature type="region of interest" description="Disordered" evidence="1">
    <location>
        <begin position="217"/>
        <end position="262"/>
    </location>
</feature>
<sequence length="581" mass="64211">MPDALLLGIDPTPVSRGANSPAAADSMPTVRIHEIPPPVDNSGTARSASAWPQERIHELVPLSDDNGLFTGPDQRTYAQIAGQGRFEVERDQHGHYHLPLTFAPGVHGPALVRNEGQPSWRIQRPDRQSIRPASTDPLRPTYLTPSQASGLTKADLATDGIRYNKLKQTFVTTADGTVMVRQNKAGEYQQAFASSHEAPDIYFEQIPGTVFWRQKTSRTQLDDTPSSGRQPIADADEPMAGPSKRPRLETAAEPAATHAAAEPDQQTPYFWLSWGQMNKLAGIESVQLGWLHYPIVPIGSNLAPNVYFLRHPEFVPAHFEAFENMLAHTPALQPVATSRTDSDPRKIPPGKRLFEEPISQSVARAFPDFSAVTARAVARRLFELADHSPTITGTGLMNIHTALHQWLHPQLSTTPTLAHPISMLAVAPDIDLGSKRLIRMPSEEASELQRLTFDAQRFPLAWNHYKTYPSDLNLRRLLGSLLVNSGYDIFPLTHEHRMPTLVFRRAHHDQVFLLKLGAIDQAGLTHVPGNELTEPSLPARIGQDAFKVLTEAAAQHKVVWLIGGVLKVAGKPDSVFIIRER</sequence>
<dbReference type="EMBL" id="MOCA01000004">
    <property type="protein sequence ID" value="ROO01179.1"/>
    <property type="molecule type" value="Genomic_DNA"/>
</dbReference>
<feature type="compositionally biased region" description="Low complexity" evidence="1">
    <location>
        <begin position="249"/>
        <end position="262"/>
    </location>
</feature>
<gene>
    <name evidence="2" type="ORF">BK674_11610</name>
</gene>
<organism evidence="2 3">
    <name type="scientific">Pseudomonas moraviensis</name>
    <dbReference type="NCBI Taxonomy" id="321662"/>
    <lineage>
        <taxon>Bacteria</taxon>
        <taxon>Pseudomonadati</taxon>
        <taxon>Pseudomonadota</taxon>
        <taxon>Gammaproteobacteria</taxon>
        <taxon>Pseudomonadales</taxon>
        <taxon>Pseudomonadaceae</taxon>
        <taxon>Pseudomonas</taxon>
    </lineage>
</organism>
<feature type="compositionally biased region" description="Polar residues" evidence="1">
    <location>
        <begin position="217"/>
        <end position="229"/>
    </location>
</feature>
<protein>
    <submittedName>
        <fullName evidence="2">Uncharacterized protein</fullName>
    </submittedName>
</protein>
<name>A0A423NSF0_9PSED</name>
<evidence type="ECO:0000313" key="3">
    <source>
        <dbReference type="Proteomes" id="UP000284207"/>
    </source>
</evidence>
<dbReference type="AlphaFoldDB" id="A0A423NSF0"/>
<comment type="caution">
    <text evidence="2">The sequence shown here is derived from an EMBL/GenBank/DDBJ whole genome shotgun (WGS) entry which is preliminary data.</text>
</comment>
<feature type="region of interest" description="Disordered" evidence="1">
    <location>
        <begin position="1"/>
        <end position="25"/>
    </location>
</feature>
<reference evidence="2 3" key="1">
    <citation type="submission" date="2016-10" db="EMBL/GenBank/DDBJ databases">
        <title>Comparative genome analysis of multiple Pseudomonas spp. focuses on biocontrol and plant growth promoting traits.</title>
        <authorList>
            <person name="Tao X.-Y."/>
            <person name="Taylor C.G."/>
        </authorList>
    </citation>
    <scope>NUCLEOTIDE SEQUENCE [LARGE SCALE GENOMIC DNA]</scope>
    <source>
        <strain evidence="2 3">36B3</strain>
    </source>
</reference>